<evidence type="ECO:0000256" key="1">
    <source>
        <dbReference type="SAM" id="Phobius"/>
    </source>
</evidence>
<keyword evidence="4" id="KW-1185">Reference proteome</keyword>
<sequence length="332" mass="36506">MGLNQTQLDQLGRQLDNNPLEVLILSAEQANLLAADHATSHWSPTQAPSLCVRDDITQASGLLDSIRPHYNDSLHEFVNTAWGMPALLGSHDAVNFARFVRDMGGLNTRVRYVNHNGRQYVVLSGYPGLRRILTGTRYSVTNTRLIEMGIGRYGIRGSSLSGFKLSCYFAVGVEFLEWFFNSEVNMLDLLGGIGVELVKAGIASAVGYAVAVAAGSILGFAAAPVIAGALLVFIVGVGLNWLDKRYGIKQRVQDSLNYATDNASMIAERFQELDSRKIRSYVEHTFGEVVDAAVDYATQETKSWILRRLPSGTLPEPPYRLPNLDILKFPKL</sequence>
<dbReference type="Proteomes" id="UP000198309">
    <property type="component" value="Unassembled WGS sequence"/>
</dbReference>
<dbReference type="AlphaFoldDB" id="A0A239K2C6"/>
<gene>
    <name evidence="2" type="ORF">SAMN05216189_101163</name>
    <name evidence="3" type="ORF">SAMN06295949_11463</name>
</gene>
<reference evidence="3 4" key="2">
    <citation type="submission" date="2017-06" db="EMBL/GenBank/DDBJ databases">
        <authorList>
            <person name="Varghese N."/>
            <person name="Submissions S."/>
        </authorList>
    </citation>
    <scope>NUCLEOTIDE SEQUENCE [LARGE SCALE GENOMIC DNA]</scope>
    <source>
        <strain evidence="3 4">RLD-1</strain>
    </source>
</reference>
<accession>A0A239K2C6</accession>
<reference evidence="2 5" key="1">
    <citation type="submission" date="2016-10" db="EMBL/GenBank/DDBJ databases">
        <authorList>
            <person name="de Groot N.N."/>
        </authorList>
    </citation>
    <scope>NUCLEOTIDE SEQUENCE [LARGE SCALE GENOMIC DNA]</scope>
    <source>
        <strain evidence="2 5">CCM 7361</strain>
    </source>
</reference>
<keyword evidence="1" id="KW-1133">Transmembrane helix</keyword>
<evidence type="ECO:0000313" key="3">
    <source>
        <dbReference type="EMBL" id="SNT11938.1"/>
    </source>
</evidence>
<proteinExistence type="predicted"/>
<dbReference type="EMBL" id="FZPC01000014">
    <property type="protein sequence ID" value="SNT11938.1"/>
    <property type="molecule type" value="Genomic_DNA"/>
</dbReference>
<keyword evidence="1" id="KW-0472">Membrane</keyword>
<keyword evidence="1" id="KW-0812">Transmembrane</keyword>
<dbReference type="EMBL" id="FNEC01000011">
    <property type="protein sequence ID" value="SDI99617.1"/>
    <property type="molecule type" value="Genomic_DNA"/>
</dbReference>
<organism evidence="2 5">
    <name type="scientific">Pseudomonas delhiensis</name>
    <dbReference type="NCBI Taxonomy" id="366289"/>
    <lineage>
        <taxon>Bacteria</taxon>
        <taxon>Pseudomonadati</taxon>
        <taxon>Pseudomonadota</taxon>
        <taxon>Gammaproteobacteria</taxon>
        <taxon>Pseudomonadales</taxon>
        <taxon>Pseudomonadaceae</taxon>
        <taxon>Pseudomonas</taxon>
    </lineage>
</organism>
<name>A0A239K2C6_9PSED</name>
<evidence type="ECO:0000313" key="4">
    <source>
        <dbReference type="Proteomes" id="UP000198309"/>
    </source>
</evidence>
<protein>
    <submittedName>
        <fullName evidence="2">Uncharacterized protein</fullName>
    </submittedName>
</protein>
<evidence type="ECO:0000313" key="5">
    <source>
        <dbReference type="Proteomes" id="UP000199693"/>
    </source>
</evidence>
<dbReference type="Proteomes" id="UP000199693">
    <property type="component" value="Unassembled WGS sequence"/>
</dbReference>
<feature type="transmembrane region" description="Helical" evidence="1">
    <location>
        <begin position="217"/>
        <end position="242"/>
    </location>
</feature>
<evidence type="ECO:0000313" key="2">
    <source>
        <dbReference type="EMBL" id="SDI99617.1"/>
    </source>
</evidence>